<sequence>MVTRKPTPHTLAFGVEVARVRQDRALTRLELAKLVTCSRSYIAQVELGTTRCREDFAGRLDKAMDCAPTLADAWDDLLRSAAYPKYFSDYPKAESTAALLRAFELTAVFGLFQIEAYMHALLDSEQAVEARLKRQAILKRQNPPQVSVVLSEPILYADVGGASLMKAQCERLIEVARMPNVALQIAPTGRYWELDGSFNLASQSTGEELLYMCNARGGVTTDDPSDILYIVSQFSSIQAHAMNADESIECIRKAVVRWS</sequence>
<dbReference type="InterPro" id="IPR043917">
    <property type="entry name" value="DUF5753"/>
</dbReference>
<comment type="caution">
    <text evidence="2">The sequence shown here is derived from an EMBL/GenBank/DDBJ whole genome shotgun (WGS) entry which is preliminary data.</text>
</comment>
<dbReference type="SMART" id="SM00530">
    <property type="entry name" value="HTH_XRE"/>
    <property type="match status" value="1"/>
</dbReference>
<protein>
    <submittedName>
        <fullName evidence="2">Scr1 family TA system antitoxin-like transcriptional regulator</fullName>
    </submittedName>
</protein>
<dbReference type="RefSeq" id="WP_131758471.1">
    <property type="nucleotide sequence ID" value="NZ_CAACUY010000052.1"/>
</dbReference>
<dbReference type="CDD" id="cd00093">
    <property type="entry name" value="HTH_XRE"/>
    <property type="match status" value="1"/>
</dbReference>
<gene>
    <name evidence="2" type="ORF">ACFQZM_46635</name>
</gene>
<dbReference type="EMBL" id="JBHTGP010000035">
    <property type="protein sequence ID" value="MFD0692035.1"/>
    <property type="molecule type" value="Genomic_DNA"/>
</dbReference>
<accession>A0ABW2Y1Z7</accession>
<proteinExistence type="predicted"/>
<evidence type="ECO:0000313" key="2">
    <source>
        <dbReference type="EMBL" id="MFD0692035.1"/>
    </source>
</evidence>
<reference evidence="3" key="1">
    <citation type="journal article" date="2019" name="Int. J. Syst. Evol. Microbiol.">
        <title>The Global Catalogue of Microorganisms (GCM) 10K type strain sequencing project: providing services to taxonomists for standard genome sequencing and annotation.</title>
        <authorList>
            <consortium name="The Broad Institute Genomics Platform"/>
            <consortium name="The Broad Institute Genome Sequencing Center for Infectious Disease"/>
            <person name="Wu L."/>
            <person name="Ma J."/>
        </authorList>
    </citation>
    <scope>NUCLEOTIDE SEQUENCE [LARGE SCALE GENOMIC DNA]</scope>
    <source>
        <strain evidence="3">JCM 9371</strain>
    </source>
</reference>
<dbReference type="Proteomes" id="UP001597063">
    <property type="component" value="Unassembled WGS sequence"/>
</dbReference>
<evidence type="ECO:0000313" key="3">
    <source>
        <dbReference type="Proteomes" id="UP001597063"/>
    </source>
</evidence>
<dbReference type="InterPro" id="IPR001387">
    <property type="entry name" value="Cro/C1-type_HTH"/>
</dbReference>
<dbReference type="Pfam" id="PF19054">
    <property type="entry name" value="DUF5753"/>
    <property type="match status" value="1"/>
</dbReference>
<name>A0ABW2Y1Z7_9ACTN</name>
<dbReference type="Gene3D" id="1.10.260.40">
    <property type="entry name" value="lambda repressor-like DNA-binding domains"/>
    <property type="match status" value="1"/>
</dbReference>
<dbReference type="Pfam" id="PF13560">
    <property type="entry name" value="HTH_31"/>
    <property type="match status" value="1"/>
</dbReference>
<organism evidence="2 3">
    <name type="scientific">Actinomadura fibrosa</name>
    <dbReference type="NCBI Taxonomy" id="111802"/>
    <lineage>
        <taxon>Bacteria</taxon>
        <taxon>Bacillati</taxon>
        <taxon>Actinomycetota</taxon>
        <taxon>Actinomycetes</taxon>
        <taxon>Streptosporangiales</taxon>
        <taxon>Thermomonosporaceae</taxon>
        <taxon>Actinomadura</taxon>
    </lineage>
</organism>
<dbReference type="SUPFAM" id="SSF47413">
    <property type="entry name" value="lambda repressor-like DNA-binding domains"/>
    <property type="match status" value="1"/>
</dbReference>
<keyword evidence="3" id="KW-1185">Reference proteome</keyword>
<feature type="domain" description="HTH cro/C1-type" evidence="1">
    <location>
        <begin position="17"/>
        <end position="71"/>
    </location>
</feature>
<evidence type="ECO:0000259" key="1">
    <source>
        <dbReference type="PROSITE" id="PS50943"/>
    </source>
</evidence>
<dbReference type="PROSITE" id="PS50943">
    <property type="entry name" value="HTH_CROC1"/>
    <property type="match status" value="1"/>
</dbReference>
<dbReference type="InterPro" id="IPR010982">
    <property type="entry name" value="Lambda_DNA-bd_dom_sf"/>
</dbReference>